<dbReference type="Proteomes" id="UP000016608">
    <property type="component" value="Unassembled WGS sequence"/>
</dbReference>
<dbReference type="PANTHER" id="PTHR17490">
    <property type="entry name" value="SUA5"/>
    <property type="match status" value="1"/>
</dbReference>
<feature type="binding site" evidence="14">
    <location>
        <position position="130"/>
    </location>
    <ligand>
        <name>ATP</name>
        <dbReference type="ChEBI" id="CHEBI:30616"/>
    </ligand>
</feature>
<keyword evidence="8 13" id="KW-0548">Nucleotidyltransferase</keyword>
<dbReference type="EMBL" id="AWVJ01000191">
    <property type="protein sequence ID" value="ERK41574.1"/>
    <property type="molecule type" value="Genomic_DNA"/>
</dbReference>
<sequence length="360" mass="39016">MSTLNDHQENKILTQVKKVDAQHPDMTIIREAAEIIRTGGLVGFPTETVYGLGADALLPEGAKRIYAAKGRPSDNPLIVHIAEFEALDKITADIPPQAKALADAFWPGPLTMIFRKSEAVPYETTGGLDTVAVRMPSHPTALALIRESGGYIAAPSANTSGRPSPTLAEHVYEDLNGKIPMILDGGAVGIGIESTIIDLSEEIPMILRPGYITKDMLAEVIGAVKDDPGFVSTDPNVHPKAPGMKYRHYAPKANLIIVSGEAEAVVMRINELTIEHREKGEKVGIICTDESRAQYIGDVIESIGSRQDEDSIAQHLYAILRDFDEMDVNVIFSESFATPRIGHAIMNRLLKAAGHQVIEV</sequence>
<feature type="binding site" evidence="14">
    <location>
        <position position="156"/>
    </location>
    <ligand>
        <name>ATP</name>
        <dbReference type="ChEBI" id="CHEBI:30616"/>
    </ligand>
</feature>
<gene>
    <name evidence="16" type="ORF">HMPREF0373_03181</name>
</gene>
<comment type="function">
    <text evidence="13">Required for the formation of a threonylcarbamoyl group on adenosine at position 37 (t(6)A37) in tRNAs that read codons beginning with adenine.</text>
</comment>
<feature type="binding site" evidence="14">
    <location>
        <position position="249"/>
    </location>
    <ligand>
        <name>ATP</name>
        <dbReference type="ChEBI" id="CHEBI:30616"/>
    </ligand>
</feature>
<protein>
    <recommendedName>
        <fullName evidence="4 13">Threonylcarbamoyl-AMP synthase</fullName>
        <shortName evidence="13">TC-AMP synthase</shortName>
        <ecNumber evidence="3 13">2.7.7.87</ecNumber>
    </recommendedName>
    <alternativeName>
        <fullName evidence="11 13">L-threonylcarbamoyladenylate synthase</fullName>
    </alternativeName>
</protein>
<dbReference type="GO" id="GO:0000049">
    <property type="term" value="F:tRNA binding"/>
    <property type="evidence" value="ECO:0007669"/>
    <property type="project" value="TreeGrafter"/>
</dbReference>
<dbReference type="GO" id="GO:0005737">
    <property type="term" value="C:cytoplasm"/>
    <property type="evidence" value="ECO:0007669"/>
    <property type="project" value="UniProtKB-SubCell"/>
</dbReference>
<comment type="catalytic activity">
    <reaction evidence="12 13">
        <text>L-threonine + hydrogencarbonate + ATP = L-threonylcarbamoyladenylate + diphosphate + H2O</text>
        <dbReference type="Rhea" id="RHEA:36407"/>
        <dbReference type="ChEBI" id="CHEBI:15377"/>
        <dbReference type="ChEBI" id="CHEBI:17544"/>
        <dbReference type="ChEBI" id="CHEBI:30616"/>
        <dbReference type="ChEBI" id="CHEBI:33019"/>
        <dbReference type="ChEBI" id="CHEBI:57926"/>
        <dbReference type="ChEBI" id="CHEBI:73682"/>
        <dbReference type="EC" id="2.7.7.87"/>
    </reaction>
</comment>
<evidence type="ECO:0000256" key="3">
    <source>
        <dbReference type="ARBA" id="ARBA00012584"/>
    </source>
</evidence>
<evidence type="ECO:0000256" key="14">
    <source>
        <dbReference type="PIRSR" id="PIRSR004930-1"/>
    </source>
</evidence>
<comment type="subcellular location">
    <subcellularLocation>
        <location evidence="1 13">Cytoplasm</location>
    </subcellularLocation>
</comment>
<evidence type="ECO:0000259" key="15">
    <source>
        <dbReference type="PROSITE" id="PS51163"/>
    </source>
</evidence>
<keyword evidence="10 13" id="KW-0067">ATP-binding</keyword>
<dbReference type="InterPro" id="IPR050156">
    <property type="entry name" value="TC-AMP_synthase_SUA5"/>
</dbReference>
<organism evidence="16 17">
    <name type="scientific">Eubacterium ramulus ATCC 29099</name>
    <dbReference type="NCBI Taxonomy" id="1256908"/>
    <lineage>
        <taxon>Bacteria</taxon>
        <taxon>Bacillati</taxon>
        <taxon>Bacillota</taxon>
        <taxon>Clostridia</taxon>
        <taxon>Eubacteriales</taxon>
        <taxon>Eubacteriaceae</taxon>
        <taxon>Eubacterium</taxon>
    </lineage>
</organism>
<dbReference type="EC" id="2.7.7.87" evidence="3 13"/>
<dbReference type="GO" id="GO:0008033">
    <property type="term" value="P:tRNA processing"/>
    <property type="evidence" value="ECO:0007669"/>
    <property type="project" value="UniProtKB-KW"/>
</dbReference>
<evidence type="ECO:0000256" key="10">
    <source>
        <dbReference type="ARBA" id="ARBA00022840"/>
    </source>
</evidence>
<dbReference type="InterPro" id="IPR010923">
    <property type="entry name" value="T(6)A37_SUA5"/>
</dbReference>
<dbReference type="AlphaFoldDB" id="U2PD10"/>
<feature type="domain" description="YrdC-like" evidence="15">
    <location>
        <begin position="26"/>
        <end position="212"/>
    </location>
</feature>
<dbReference type="FunFam" id="3.90.870.10:FF:000008">
    <property type="entry name" value="Threonylcarbamoyl-AMP synthase"/>
    <property type="match status" value="1"/>
</dbReference>
<evidence type="ECO:0000256" key="9">
    <source>
        <dbReference type="ARBA" id="ARBA00022741"/>
    </source>
</evidence>
<dbReference type="GO" id="GO:0005524">
    <property type="term" value="F:ATP binding"/>
    <property type="evidence" value="ECO:0007669"/>
    <property type="project" value="UniProtKB-UniRule"/>
</dbReference>
<evidence type="ECO:0000313" key="16">
    <source>
        <dbReference type="EMBL" id="ERK41574.1"/>
    </source>
</evidence>
<dbReference type="InterPro" id="IPR017945">
    <property type="entry name" value="DHBP_synth_RibB-like_a/b_dom"/>
</dbReference>
<dbReference type="PATRIC" id="fig|1256908.3.peg.2915"/>
<dbReference type="Pfam" id="PF01300">
    <property type="entry name" value="Sua5_yciO_yrdC"/>
    <property type="match status" value="1"/>
</dbReference>
<dbReference type="RefSeq" id="WP_021738548.1">
    <property type="nucleotide sequence ID" value="NZ_KI271108.1"/>
</dbReference>
<keyword evidence="6 13" id="KW-0808">Transferase</keyword>
<evidence type="ECO:0000256" key="4">
    <source>
        <dbReference type="ARBA" id="ARBA00015492"/>
    </source>
</evidence>
<dbReference type="Gene3D" id="3.40.50.11030">
    <property type="entry name" value="Threonylcarbamoyl-AMP synthase, C-terminal domain"/>
    <property type="match status" value="1"/>
</dbReference>
<dbReference type="FunFam" id="3.40.50.11030:FF:000001">
    <property type="entry name" value="Threonylcarbamoyl-AMP synthase"/>
    <property type="match status" value="1"/>
</dbReference>
<keyword evidence="5 13" id="KW-0963">Cytoplasm</keyword>
<dbReference type="Pfam" id="PF03481">
    <property type="entry name" value="Sua5_C"/>
    <property type="match status" value="1"/>
</dbReference>
<dbReference type="InterPro" id="IPR005145">
    <property type="entry name" value="Sua5_C"/>
</dbReference>
<dbReference type="PANTHER" id="PTHR17490:SF16">
    <property type="entry name" value="THREONYLCARBAMOYL-AMP SYNTHASE"/>
    <property type="match status" value="1"/>
</dbReference>
<comment type="caution">
    <text evidence="16">The sequence shown here is derived from an EMBL/GenBank/DDBJ whole genome shotgun (WGS) entry which is preliminary data.</text>
</comment>
<keyword evidence="17" id="KW-1185">Reference proteome</keyword>
<dbReference type="HOGENOM" id="CLU_031397_0_0_9"/>
<evidence type="ECO:0000256" key="6">
    <source>
        <dbReference type="ARBA" id="ARBA00022679"/>
    </source>
</evidence>
<evidence type="ECO:0000256" key="13">
    <source>
        <dbReference type="PIRNR" id="PIRNR004930"/>
    </source>
</evidence>
<dbReference type="InterPro" id="IPR006070">
    <property type="entry name" value="Sua5-like_dom"/>
</dbReference>
<feature type="binding site" evidence="14">
    <location>
        <position position="154"/>
    </location>
    <ligand>
        <name>L-threonine</name>
        <dbReference type="ChEBI" id="CHEBI:57926"/>
    </ligand>
</feature>
<evidence type="ECO:0000256" key="1">
    <source>
        <dbReference type="ARBA" id="ARBA00004496"/>
    </source>
</evidence>
<dbReference type="Gene3D" id="3.90.870.10">
    <property type="entry name" value="DHBP synthase"/>
    <property type="match status" value="1"/>
</dbReference>
<reference evidence="16 17" key="1">
    <citation type="submission" date="2013-06" db="EMBL/GenBank/DDBJ databases">
        <authorList>
            <person name="Weinstock G."/>
            <person name="Sodergren E."/>
            <person name="Lobos E.A."/>
            <person name="Fulton L."/>
            <person name="Fulton R."/>
            <person name="Courtney L."/>
            <person name="Fronick C."/>
            <person name="O'Laughlin M."/>
            <person name="Godfrey J."/>
            <person name="Wilson R.M."/>
            <person name="Miner T."/>
            <person name="Farmer C."/>
            <person name="Delehaunty K."/>
            <person name="Cordes M."/>
            <person name="Minx P."/>
            <person name="Tomlinson C."/>
            <person name="Chen J."/>
            <person name="Wollam A."/>
            <person name="Pepin K.H."/>
            <person name="Bhonagiri V."/>
            <person name="Zhang X."/>
            <person name="Warren W."/>
            <person name="Mitreva M."/>
            <person name="Mardis E.R."/>
            <person name="Wilson R.K."/>
        </authorList>
    </citation>
    <scope>NUCLEOTIDE SEQUENCE [LARGE SCALE GENOMIC DNA]</scope>
    <source>
        <strain evidence="16 17">ATCC 29099</strain>
    </source>
</reference>
<evidence type="ECO:0000313" key="17">
    <source>
        <dbReference type="Proteomes" id="UP000016608"/>
    </source>
</evidence>
<feature type="binding site" evidence="14">
    <location>
        <position position="75"/>
    </location>
    <ligand>
        <name>ATP</name>
        <dbReference type="ChEBI" id="CHEBI:30616"/>
    </ligand>
</feature>
<dbReference type="NCBIfam" id="TIGR00057">
    <property type="entry name" value="L-threonylcarbamoyladenylate synthase"/>
    <property type="match status" value="1"/>
</dbReference>
<evidence type="ECO:0000256" key="12">
    <source>
        <dbReference type="ARBA" id="ARBA00048366"/>
    </source>
</evidence>
<comment type="similarity">
    <text evidence="2 13">Belongs to the SUA5 family.</text>
</comment>
<dbReference type="GeneID" id="42786049"/>
<feature type="binding site" evidence="14">
    <location>
        <position position="164"/>
    </location>
    <ligand>
        <name>ATP</name>
        <dbReference type="ChEBI" id="CHEBI:30616"/>
    </ligand>
</feature>
<keyword evidence="7 13" id="KW-0819">tRNA processing</keyword>
<dbReference type="eggNOG" id="COG0009">
    <property type="taxonomic scope" value="Bacteria"/>
</dbReference>
<keyword evidence="9 13" id="KW-0547">Nucleotide-binding</keyword>
<evidence type="ECO:0000256" key="8">
    <source>
        <dbReference type="ARBA" id="ARBA00022695"/>
    </source>
</evidence>
<accession>U2PD10</accession>
<proteinExistence type="inferred from homology"/>
<dbReference type="PIRSF" id="PIRSF004930">
    <property type="entry name" value="Tln_factor_SUA5"/>
    <property type="match status" value="1"/>
</dbReference>
<evidence type="ECO:0000256" key="11">
    <source>
        <dbReference type="ARBA" id="ARBA00029774"/>
    </source>
</evidence>
<feature type="binding site" evidence="14">
    <location>
        <position position="71"/>
    </location>
    <ligand>
        <name>ATP</name>
        <dbReference type="ChEBI" id="CHEBI:30616"/>
    </ligand>
</feature>
<evidence type="ECO:0000256" key="7">
    <source>
        <dbReference type="ARBA" id="ARBA00022694"/>
    </source>
</evidence>
<feature type="binding site" evidence="14">
    <location>
        <position position="48"/>
    </location>
    <ligand>
        <name>L-threonine</name>
        <dbReference type="ChEBI" id="CHEBI:57926"/>
    </ligand>
</feature>
<dbReference type="GO" id="GO:0061710">
    <property type="term" value="F:L-threonylcarbamoyladenylate synthase"/>
    <property type="evidence" value="ECO:0007669"/>
    <property type="project" value="UniProtKB-EC"/>
</dbReference>
<dbReference type="GO" id="GO:0003725">
    <property type="term" value="F:double-stranded RNA binding"/>
    <property type="evidence" value="ECO:0007669"/>
    <property type="project" value="UniProtKB-UniRule"/>
</dbReference>
<dbReference type="PROSITE" id="PS51163">
    <property type="entry name" value="YRDC"/>
    <property type="match status" value="1"/>
</dbReference>
<dbReference type="InterPro" id="IPR038385">
    <property type="entry name" value="Sua5/YwlC_C"/>
</dbReference>
<dbReference type="SUPFAM" id="SSF55821">
    <property type="entry name" value="YrdC/RibB"/>
    <property type="match status" value="1"/>
</dbReference>
<evidence type="ECO:0000256" key="5">
    <source>
        <dbReference type="ARBA" id="ARBA00022490"/>
    </source>
</evidence>
<dbReference type="GO" id="GO:0006450">
    <property type="term" value="P:regulation of translational fidelity"/>
    <property type="evidence" value="ECO:0007669"/>
    <property type="project" value="TreeGrafter"/>
</dbReference>
<feature type="binding site" evidence="14">
    <location>
        <position position="80"/>
    </location>
    <ligand>
        <name>L-threonine</name>
        <dbReference type="ChEBI" id="CHEBI:57926"/>
    </ligand>
</feature>
<feature type="binding site" evidence="14">
    <location>
        <position position="208"/>
    </location>
    <ligand>
        <name>ATP</name>
        <dbReference type="ChEBI" id="CHEBI:30616"/>
    </ligand>
</feature>
<evidence type="ECO:0000256" key="2">
    <source>
        <dbReference type="ARBA" id="ARBA00007663"/>
    </source>
</evidence>
<name>U2PD10_EUBRA</name>
<feature type="binding site" evidence="14">
    <location>
        <position position="134"/>
    </location>
    <ligand>
        <name>L-threonine</name>
        <dbReference type="ChEBI" id="CHEBI:57926"/>
    </ligand>
</feature>
<feature type="binding site" evidence="14">
    <location>
        <position position="194"/>
    </location>
    <ligand>
        <name>L-threonine</name>
        <dbReference type="ChEBI" id="CHEBI:57926"/>
    </ligand>
</feature>